<dbReference type="InterPro" id="IPR005490">
    <property type="entry name" value="LD_TPept_cat_dom"/>
</dbReference>
<keyword evidence="2" id="KW-0808">Transferase</keyword>
<evidence type="ECO:0000256" key="2">
    <source>
        <dbReference type="ARBA" id="ARBA00022679"/>
    </source>
</evidence>
<dbReference type="PANTHER" id="PTHR30582:SF33">
    <property type="entry name" value="EXPORTED PROTEIN"/>
    <property type="match status" value="1"/>
</dbReference>
<comment type="pathway">
    <text evidence="1 6">Cell wall biogenesis; peptidoglycan biosynthesis.</text>
</comment>
<sequence length="173" mass="18000">MTTIPARWRRPGVVALALAGALLGGAGLGLADTDSPQTPPPASTATPSGVPVPGTPCTTSADACVDLTSHTAWLLDDGQITRTVPFLDGDPRTPTPPGTFAVDWKAQNYHSREYDAPMPFSVFFAPGGIAFHEGSLDNLSAGCVHLQRPDAIAFFDALGVGDQVQVRGEHAPQ</sequence>
<dbReference type="PANTHER" id="PTHR30582">
    <property type="entry name" value="L,D-TRANSPEPTIDASE"/>
    <property type="match status" value="1"/>
</dbReference>
<dbReference type="RefSeq" id="WP_307862831.1">
    <property type="nucleotide sequence ID" value="NZ_JAGINU010000004.1"/>
</dbReference>
<evidence type="ECO:0000256" key="6">
    <source>
        <dbReference type="PROSITE-ProRule" id="PRU01373"/>
    </source>
</evidence>
<evidence type="ECO:0000313" key="9">
    <source>
        <dbReference type="EMBL" id="MBP2372009.1"/>
    </source>
</evidence>
<feature type="domain" description="L,D-TPase catalytic" evidence="8">
    <location>
        <begin position="61"/>
        <end position="167"/>
    </location>
</feature>
<protein>
    <recommendedName>
        <fullName evidence="8">L,D-TPase catalytic domain-containing protein</fullName>
    </recommendedName>
</protein>
<keyword evidence="5 6" id="KW-0961">Cell wall biogenesis/degradation</keyword>
<dbReference type="PROSITE" id="PS52029">
    <property type="entry name" value="LD_TPASE"/>
    <property type="match status" value="1"/>
</dbReference>
<reference evidence="9 10" key="1">
    <citation type="submission" date="2021-03" db="EMBL/GenBank/DDBJ databases">
        <title>Sequencing the genomes of 1000 actinobacteria strains.</title>
        <authorList>
            <person name="Klenk H.-P."/>
        </authorList>
    </citation>
    <scope>NUCLEOTIDE SEQUENCE [LARGE SCALE GENOMIC DNA]</scope>
    <source>
        <strain evidence="9 10">DSM 45256</strain>
    </source>
</reference>
<keyword evidence="3 6" id="KW-0133">Cell shape</keyword>
<name>A0ABS4W8Q5_9PSEU</name>
<evidence type="ECO:0000256" key="3">
    <source>
        <dbReference type="ARBA" id="ARBA00022960"/>
    </source>
</evidence>
<evidence type="ECO:0000256" key="5">
    <source>
        <dbReference type="ARBA" id="ARBA00023316"/>
    </source>
</evidence>
<feature type="active site" description="Proton donor/acceptor" evidence="6">
    <location>
        <position position="132"/>
    </location>
</feature>
<proteinExistence type="predicted"/>
<organism evidence="9 10">
    <name type="scientific">Pseudonocardia parietis</name>
    <dbReference type="NCBI Taxonomy" id="570936"/>
    <lineage>
        <taxon>Bacteria</taxon>
        <taxon>Bacillati</taxon>
        <taxon>Actinomycetota</taxon>
        <taxon>Actinomycetes</taxon>
        <taxon>Pseudonocardiales</taxon>
        <taxon>Pseudonocardiaceae</taxon>
        <taxon>Pseudonocardia</taxon>
    </lineage>
</organism>
<gene>
    <name evidence="9" type="ORF">JOF36_007782</name>
</gene>
<keyword evidence="10" id="KW-1185">Reference proteome</keyword>
<evidence type="ECO:0000256" key="7">
    <source>
        <dbReference type="SAM" id="MobiDB-lite"/>
    </source>
</evidence>
<evidence type="ECO:0000256" key="4">
    <source>
        <dbReference type="ARBA" id="ARBA00022984"/>
    </source>
</evidence>
<evidence type="ECO:0000259" key="8">
    <source>
        <dbReference type="PROSITE" id="PS52029"/>
    </source>
</evidence>
<dbReference type="CDD" id="cd16913">
    <property type="entry name" value="YkuD_like"/>
    <property type="match status" value="1"/>
</dbReference>
<feature type="region of interest" description="Disordered" evidence="7">
    <location>
        <begin position="30"/>
        <end position="54"/>
    </location>
</feature>
<evidence type="ECO:0000256" key="1">
    <source>
        <dbReference type="ARBA" id="ARBA00004752"/>
    </source>
</evidence>
<comment type="caution">
    <text evidence="9">The sequence shown here is derived from an EMBL/GenBank/DDBJ whole genome shotgun (WGS) entry which is preliminary data.</text>
</comment>
<evidence type="ECO:0000313" key="10">
    <source>
        <dbReference type="Proteomes" id="UP001519295"/>
    </source>
</evidence>
<dbReference type="InterPro" id="IPR050979">
    <property type="entry name" value="LD-transpeptidase"/>
</dbReference>
<accession>A0ABS4W8Q5</accession>
<dbReference type="SUPFAM" id="SSF141523">
    <property type="entry name" value="L,D-transpeptidase catalytic domain-like"/>
    <property type="match status" value="1"/>
</dbReference>
<feature type="active site" description="Nucleophile" evidence="6">
    <location>
        <position position="143"/>
    </location>
</feature>
<dbReference type="InterPro" id="IPR038063">
    <property type="entry name" value="Transpep_catalytic_dom"/>
</dbReference>
<dbReference type="EMBL" id="JAGINU010000004">
    <property type="protein sequence ID" value="MBP2372009.1"/>
    <property type="molecule type" value="Genomic_DNA"/>
</dbReference>
<keyword evidence="4 6" id="KW-0573">Peptidoglycan synthesis</keyword>
<dbReference type="Pfam" id="PF03734">
    <property type="entry name" value="YkuD"/>
    <property type="match status" value="1"/>
</dbReference>
<dbReference type="Proteomes" id="UP001519295">
    <property type="component" value="Unassembled WGS sequence"/>
</dbReference>
<dbReference type="Gene3D" id="2.40.440.10">
    <property type="entry name" value="L,D-transpeptidase catalytic domain-like"/>
    <property type="match status" value="1"/>
</dbReference>